<evidence type="ECO:0000313" key="2">
    <source>
        <dbReference type="Proteomes" id="UP000203985"/>
    </source>
</evidence>
<dbReference type="GeneID" id="28800814"/>
<dbReference type="OrthoDB" id="30634at10239"/>
<dbReference type="KEGG" id="vg:28800814"/>
<organism evidence="1 2">
    <name type="scientific">Gordonia phage Bowser</name>
    <dbReference type="NCBI Taxonomy" id="1838063"/>
    <lineage>
        <taxon>Viruses</taxon>
        <taxon>Duplodnaviria</taxon>
        <taxon>Heunggongvirae</taxon>
        <taxon>Uroviricota</taxon>
        <taxon>Caudoviricetes</taxon>
        <taxon>Bowservirus</taxon>
        <taxon>Bowservirus bowser</taxon>
    </lineage>
</organism>
<evidence type="ECO:0000313" key="1">
    <source>
        <dbReference type="EMBL" id="ANA85437.1"/>
    </source>
</evidence>
<accession>A0A166Y385</accession>
<name>A0A166Y385_9CAUD</name>
<gene>
    <name evidence="1" type="primary">42</name>
    <name evidence="1" type="ORF">BOWSER_42</name>
</gene>
<protein>
    <submittedName>
        <fullName evidence="1">Uncharacterized protein</fullName>
    </submittedName>
</protein>
<reference evidence="1 2" key="1">
    <citation type="submission" date="2016-03" db="EMBL/GenBank/DDBJ databases">
        <authorList>
            <person name="Montgomery M.T."/>
            <person name="Guerrero C.A."/>
            <person name="Mavrich T.N."/>
            <person name="Pope W.H."/>
            <person name="Garlena R.A."/>
            <person name="Russell D.A."/>
            <person name="Jacobs-Sera D."/>
            <person name="Hendrix R.W."/>
            <person name="Hatfull G.F."/>
        </authorList>
    </citation>
    <scope>NUCLEOTIDE SEQUENCE [LARGE SCALE GENOMIC DNA]</scope>
</reference>
<dbReference type="Proteomes" id="UP000203985">
    <property type="component" value="Segment"/>
</dbReference>
<proteinExistence type="predicted"/>
<dbReference type="RefSeq" id="YP_009275609.1">
    <property type="nucleotide sequence ID" value="NC_030930.1"/>
</dbReference>
<sequence>MMTRENILDEAVNLAYWLARELGEHVDDQYEADETLIDTVKRYAEQECSRSGSAADDSVRPALVWEDLADHLAKAVLEFADDLHQTEERGPVDGLDAGARDRLRTQAALECLDSVGLLQNLEGSIPELIRRRRAAADRGHHNLLTLHGLVTRYVTGPLLASVRWLQRRDQVRQPAVPRGGLSDGSCVDRTTNADAPVASSVELITECGEPVELLVDGRPFPWMLSDETKVKTDPDVVQTVTLVLFAESITRTEREAGTR</sequence>
<keyword evidence="2" id="KW-1185">Reference proteome</keyword>
<dbReference type="EMBL" id="KU998235">
    <property type="protein sequence ID" value="ANA85437.1"/>
    <property type="molecule type" value="Genomic_DNA"/>
</dbReference>